<proteinExistence type="predicted"/>
<dbReference type="AlphaFoldDB" id="A0A2G3NRF6"/>
<evidence type="ECO:0000313" key="1">
    <source>
        <dbReference type="EMBL" id="PHV56127.1"/>
    </source>
</evidence>
<dbReference type="EMBL" id="PEBM01000050">
    <property type="protein sequence ID" value="PHV56127.1"/>
    <property type="molecule type" value="Genomic_DNA"/>
</dbReference>
<comment type="caution">
    <text evidence="1">The sequence shown here is derived from an EMBL/GenBank/DDBJ whole genome shotgun (WGS) entry which is preliminary data.</text>
</comment>
<dbReference type="RefSeq" id="WP_099390759.1">
    <property type="nucleotide sequence ID" value="NZ_PEBM01000050.1"/>
</dbReference>
<reference evidence="1 2" key="1">
    <citation type="submission" date="2017-10" db="EMBL/GenBank/DDBJ databases">
        <title>Whole-genome sequence of three Streptococcus macedonicus strains isolated from Italian cheeses of the Veneto region.</title>
        <authorList>
            <person name="Treu L."/>
            <person name="De Diego-Diaz B."/>
            <person name="Papadimitriou K."/>
            <person name="Tsakalidou E."/>
            <person name="Corich V."/>
            <person name="Giacomini A."/>
        </authorList>
    </citation>
    <scope>NUCLEOTIDE SEQUENCE [LARGE SCALE GENOMIC DNA]</scope>
    <source>
        <strain evidence="1 2">27MV</strain>
    </source>
</reference>
<evidence type="ECO:0000313" key="2">
    <source>
        <dbReference type="Proteomes" id="UP000222913"/>
    </source>
</evidence>
<gene>
    <name evidence="1" type="ORF">CS010_08955</name>
</gene>
<sequence length="75" mass="8802">MMNTRIYSKRGFEQTVNNAVALAYERRKPSIDFLLLFSVKEAEKEQLLATIKENPLILTAQWRFETVMMTAYIKT</sequence>
<organism evidence="1 2">
    <name type="scientific">Streptococcus macedonicus</name>
    <name type="common">Streptococcus gallolyticus macedonicus</name>
    <dbReference type="NCBI Taxonomy" id="59310"/>
    <lineage>
        <taxon>Bacteria</taxon>
        <taxon>Bacillati</taxon>
        <taxon>Bacillota</taxon>
        <taxon>Bacilli</taxon>
        <taxon>Lactobacillales</taxon>
        <taxon>Streptococcaceae</taxon>
        <taxon>Streptococcus</taxon>
    </lineage>
</organism>
<accession>A0A2G3NRF6</accession>
<name>A0A2G3NRF6_STRMC</name>
<dbReference type="Proteomes" id="UP000222913">
    <property type="component" value="Unassembled WGS sequence"/>
</dbReference>
<protein>
    <submittedName>
        <fullName evidence="1">Uncharacterized protein</fullName>
    </submittedName>
</protein>